<keyword evidence="3" id="KW-1185">Reference proteome</keyword>
<protein>
    <submittedName>
        <fullName evidence="2">Uncharacterized protein</fullName>
    </submittedName>
</protein>
<dbReference type="Proteomes" id="UP000605992">
    <property type="component" value="Unassembled WGS sequence"/>
</dbReference>
<dbReference type="EMBL" id="BOOR01000004">
    <property type="protein sequence ID" value="GII52103.1"/>
    <property type="molecule type" value="Genomic_DNA"/>
</dbReference>
<organism evidence="2 3">
    <name type="scientific">Planotetraspora thailandica</name>
    <dbReference type="NCBI Taxonomy" id="487172"/>
    <lineage>
        <taxon>Bacteria</taxon>
        <taxon>Bacillati</taxon>
        <taxon>Actinomycetota</taxon>
        <taxon>Actinomycetes</taxon>
        <taxon>Streptosporangiales</taxon>
        <taxon>Streptosporangiaceae</taxon>
        <taxon>Planotetraspora</taxon>
    </lineage>
</organism>
<evidence type="ECO:0000313" key="3">
    <source>
        <dbReference type="Proteomes" id="UP000605992"/>
    </source>
</evidence>
<comment type="caution">
    <text evidence="2">The sequence shown here is derived from an EMBL/GenBank/DDBJ whole genome shotgun (WGS) entry which is preliminary data.</text>
</comment>
<name>A0A8J3UVM4_9ACTN</name>
<reference evidence="2" key="1">
    <citation type="submission" date="2021-01" db="EMBL/GenBank/DDBJ databases">
        <title>Whole genome shotgun sequence of Planotetraspora thailandica NBRC 104271.</title>
        <authorList>
            <person name="Komaki H."/>
            <person name="Tamura T."/>
        </authorList>
    </citation>
    <scope>NUCLEOTIDE SEQUENCE</scope>
    <source>
        <strain evidence="2">NBRC 104271</strain>
    </source>
</reference>
<evidence type="ECO:0000313" key="2">
    <source>
        <dbReference type="EMBL" id="GII52103.1"/>
    </source>
</evidence>
<evidence type="ECO:0000256" key="1">
    <source>
        <dbReference type="SAM" id="Phobius"/>
    </source>
</evidence>
<gene>
    <name evidence="2" type="ORF">Pth03_04920</name>
</gene>
<sequence>MMPQLVTVRVKRPDRRPIRIWVPVLPVVLVLSPVVVLAVLGGAVACLVYSVSVVQALGTGWRIVSALPGTWLDVEQGRTAVLVTIR</sequence>
<proteinExistence type="predicted"/>
<keyword evidence="1" id="KW-0812">Transmembrane</keyword>
<dbReference type="RefSeq" id="WP_203942394.1">
    <property type="nucleotide sequence ID" value="NZ_BOOR01000004.1"/>
</dbReference>
<feature type="transmembrane region" description="Helical" evidence="1">
    <location>
        <begin position="20"/>
        <end position="51"/>
    </location>
</feature>
<accession>A0A8J3UVM4</accession>
<dbReference type="AlphaFoldDB" id="A0A8J3UVM4"/>
<keyword evidence="1" id="KW-0472">Membrane</keyword>
<keyword evidence="1" id="KW-1133">Transmembrane helix</keyword>